<comment type="similarity">
    <text evidence="7">Belongs to the FAD-dependent oxidoreductase 2 family. 3-oxosteroid dehydrogenase subfamily.</text>
</comment>
<evidence type="ECO:0000259" key="10">
    <source>
        <dbReference type="Pfam" id="PF00890"/>
    </source>
</evidence>
<evidence type="ECO:0000256" key="5">
    <source>
        <dbReference type="ARBA" id="ARBA00023221"/>
    </source>
</evidence>
<evidence type="ECO:0000256" key="7">
    <source>
        <dbReference type="ARBA" id="ARBA00061147"/>
    </source>
</evidence>
<dbReference type="FunCoup" id="A0A543AS48">
    <property type="interactions" value="6"/>
</dbReference>
<dbReference type="InterPro" id="IPR027477">
    <property type="entry name" value="Succ_DH/fumarate_Rdtase_cat_sf"/>
</dbReference>
<dbReference type="GO" id="GO:0008202">
    <property type="term" value="P:steroid metabolic process"/>
    <property type="evidence" value="ECO:0007669"/>
    <property type="project" value="UniProtKB-KW"/>
</dbReference>
<dbReference type="EMBL" id="VFOW01000001">
    <property type="protein sequence ID" value="TQL75404.1"/>
    <property type="molecule type" value="Genomic_DNA"/>
</dbReference>
<comment type="caution">
    <text evidence="11">The sequence shown here is derived from an EMBL/GenBank/DDBJ whole genome shotgun (WGS) entry which is preliminary data.</text>
</comment>
<dbReference type="InterPro" id="IPR050315">
    <property type="entry name" value="FAD-oxidoreductase_2"/>
</dbReference>
<proteinExistence type="inferred from homology"/>
<evidence type="ECO:0000256" key="1">
    <source>
        <dbReference type="ARBA" id="ARBA00001974"/>
    </source>
</evidence>
<comment type="catalytic activity">
    <reaction evidence="6">
        <text>a 3-oxosteroid + A = a 3-oxo-Delta(1)-steroid + AH2</text>
        <dbReference type="Rhea" id="RHEA:13329"/>
        <dbReference type="ChEBI" id="CHEBI:13193"/>
        <dbReference type="ChEBI" id="CHEBI:17499"/>
        <dbReference type="ChEBI" id="CHEBI:20156"/>
        <dbReference type="ChEBI" id="CHEBI:47788"/>
        <dbReference type="EC" id="1.3.99.4"/>
    </reaction>
</comment>
<evidence type="ECO:0000256" key="6">
    <source>
        <dbReference type="ARBA" id="ARBA00051951"/>
    </source>
</evidence>
<evidence type="ECO:0000256" key="9">
    <source>
        <dbReference type="ARBA" id="ARBA00069709"/>
    </source>
</evidence>
<evidence type="ECO:0000256" key="3">
    <source>
        <dbReference type="ARBA" id="ARBA00022827"/>
    </source>
</evidence>
<evidence type="ECO:0000313" key="12">
    <source>
        <dbReference type="Proteomes" id="UP000317043"/>
    </source>
</evidence>
<evidence type="ECO:0000256" key="2">
    <source>
        <dbReference type="ARBA" id="ARBA00022630"/>
    </source>
</evidence>
<name>A0A543AS48_9ACTN</name>
<keyword evidence="5" id="KW-0753">Steroid metabolism</keyword>
<keyword evidence="12" id="KW-1185">Reference proteome</keyword>
<gene>
    <name evidence="11" type="ORF">FB566_0906</name>
</gene>
<feature type="domain" description="FAD-dependent oxidoreductase 2 FAD-binding" evidence="10">
    <location>
        <begin position="16"/>
        <end position="544"/>
    </location>
</feature>
<dbReference type="Pfam" id="PF00890">
    <property type="entry name" value="FAD_binding_2"/>
    <property type="match status" value="1"/>
</dbReference>
<dbReference type="PANTHER" id="PTHR43400:SF10">
    <property type="entry name" value="3-OXOSTEROID 1-DEHYDROGENASE"/>
    <property type="match status" value="1"/>
</dbReference>
<keyword evidence="5" id="KW-0443">Lipid metabolism</keyword>
<dbReference type="PANTHER" id="PTHR43400">
    <property type="entry name" value="FUMARATE REDUCTASE"/>
    <property type="match status" value="1"/>
</dbReference>
<evidence type="ECO:0000256" key="8">
    <source>
        <dbReference type="ARBA" id="ARBA00066536"/>
    </source>
</evidence>
<dbReference type="InterPro" id="IPR003953">
    <property type="entry name" value="FAD-dep_OxRdtase_2_FAD-bd"/>
</dbReference>
<keyword evidence="3" id="KW-0274">FAD</keyword>
<dbReference type="InParanoid" id="A0A543AS48"/>
<comment type="cofactor">
    <cofactor evidence="1">
        <name>FAD</name>
        <dbReference type="ChEBI" id="CHEBI:57692"/>
    </cofactor>
</comment>
<keyword evidence="4" id="KW-0560">Oxidoreductase</keyword>
<evidence type="ECO:0000256" key="4">
    <source>
        <dbReference type="ARBA" id="ARBA00023002"/>
    </source>
</evidence>
<dbReference type="NCBIfam" id="NF009479">
    <property type="entry name" value="PRK12845.1"/>
    <property type="match status" value="1"/>
</dbReference>
<organism evidence="11 12">
    <name type="scientific">Stackebrandtia endophytica</name>
    <dbReference type="NCBI Taxonomy" id="1496996"/>
    <lineage>
        <taxon>Bacteria</taxon>
        <taxon>Bacillati</taxon>
        <taxon>Actinomycetota</taxon>
        <taxon>Actinomycetes</taxon>
        <taxon>Glycomycetales</taxon>
        <taxon>Glycomycetaceae</taxon>
        <taxon>Stackebrandtia</taxon>
    </lineage>
</organism>
<dbReference type="GO" id="GO:0047571">
    <property type="term" value="F:3-oxosteroid 1-dehydrogenase activity"/>
    <property type="evidence" value="ECO:0007669"/>
    <property type="project" value="UniProtKB-EC"/>
</dbReference>
<dbReference type="EC" id="1.3.99.4" evidence="8"/>
<dbReference type="SUPFAM" id="SSF51905">
    <property type="entry name" value="FAD/NAD(P)-binding domain"/>
    <property type="match status" value="1"/>
</dbReference>
<protein>
    <recommendedName>
        <fullName evidence="9">3-oxosteroid 1-dehydrogenase</fullName>
        <ecNumber evidence="8">1.3.99.4</ecNumber>
    </recommendedName>
</protein>
<sequence>MSASSVSAQPADVTVDLLVVGSGTGLAAALSAHEQGLDVLVVEKTEYVGGSTARSGGAFWIPANPVLAESGSKDSIERGETYLRNLLGDTAPEARWRAFLANGPATVKMLRRTTQLKFLWDRGYSDYHPETPGGSASGRSVESRPFDAAKLGRDRKLLRPGVVEAPVPMPVTGADYKWMNLVARKPGRGMPRILRRVTQGIGGLAIGRRYVAGGQALAAGMFAGVRDAGIPIWRETTLVDLVRDGDRVVGAVVEHHGDRFTVTARRGVVLAAGGFDHDLAMRHEYQADFLENWSLGSEGNTGDAIKTGAAHGADLAMMDQAWWFPAVAPLLGEAPQVLLAERSLPGSLMVDRHGRRFVNESVGYMSFGQTVLDRERSGDPVGEMWLIFDQRYRNSYVFAGALYPRMPLPQQWYDAGIAHRASTVTDLARCAGLPESTLAETLARFNAMAPAGIDDDFGRGNSAYDRYYGDPTVAPNPNLRALDLQDLYAVKVVLSDLGTTGGLRADEYGRPLRTDGSPIEGLYAIGNTAGNVFGHYYPGAGATIGQGLVFGHIVATHAATQPAIAADTLA</sequence>
<keyword evidence="2" id="KW-0285">Flavoprotein</keyword>
<evidence type="ECO:0000313" key="11">
    <source>
        <dbReference type="EMBL" id="TQL75404.1"/>
    </source>
</evidence>
<dbReference type="SUPFAM" id="SSF56425">
    <property type="entry name" value="Succinate dehydrogenase/fumarate reductase flavoprotein, catalytic domain"/>
    <property type="match status" value="1"/>
</dbReference>
<accession>A0A543AS48</accession>
<dbReference type="InterPro" id="IPR036188">
    <property type="entry name" value="FAD/NAD-bd_sf"/>
</dbReference>
<dbReference type="OrthoDB" id="9813348at2"/>
<reference evidence="11 12" key="1">
    <citation type="submission" date="2019-06" db="EMBL/GenBank/DDBJ databases">
        <title>Sequencing the genomes of 1000 actinobacteria strains.</title>
        <authorList>
            <person name="Klenk H.-P."/>
        </authorList>
    </citation>
    <scope>NUCLEOTIDE SEQUENCE [LARGE SCALE GENOMIC DNA]</scope>
    <source>
        <strain evidence="11 12">DSM 45928</strain>
    </source>
</reference>
<dbReference type="RefSeq" id="WP_142035234.1">
    <property type="nucleotide sequence ID" value="NZ_JBHTGS010000001.1"/>
</dbReference>
<dbReference type="AlphaFoldDB" id="A0A543AS48"/>
<dbReference type="Proteomes" id="UP000317043">
    <property type="component" value="Unassembled WGS sequence"/>
</dbReference>
<dbReference type="Gene3D" id="3.50.50.60">
    <property type="entry name" value="FAD/NAD(P)-binding domain"/>
    <property type="match status" value="2"/>
</dbReference>
<dbReference type="FunFam" id="3.50.50.60:FF:000208">
    <property type="entry name" value="3-ketosteroid dehydrogenase"/>
    <property type="match status" value="1"/>
</dbReference>